<keyword evidence="3" id="KW-1185">Reference proteome</keyword>
<dbReference type="AlphaFoldDB" id="A0A098M3V0"/>
<dbReference type="STRING" id="268407.PWYN_18590"/>
<keyword evidence="1" id="KW-1133">Transmembrane helix</keyword>
<comment type="caution">
    <text evidence="2">The sequence shown here is derived from an EMBL/GenBank/DDBJ whole genome shotgun (WGS) entry which is preliminary data.</text>
</comment>
<dbReference type="Proteomes" id="UP000029734">
    <property type="component" value="Unassembled WGS sequence"/>
</dbReference>
<feature type="transmembrane region" description="Helical" evidence="1">
    <location>
        <begin position="12"/>
        <end position="36"/>
    </location>
</feature>
<proteinExistence type="predicted"/>
<organism evidence="2 3">
    <name type="scientific">Paenibacillus wynnii</name>
    <dbReference type="NCBI Taxonomy" id="268407"/>
    <lineage>
        <taxon>Bacteria</taxon>
        <taxon>Bacillati</taxon>
        <taxon>Bacillota</taxon>
        <taxon>Bacilli</taxon>
        <taxon>Bacillales</taxon>
        <taxon>Paenibacillaceae</taxon>
        <taxon>Paenibacillus</taxon>
    </lineage>
</organism>
<accession>A0A098M3V0</accession>
<keyword evidence="1" id="KW-0472">Membrane</keyword>
<reference evidence="2 3" key="2">
    <citation type="submission" date="2014-10" db="EMBL/GenBank/DDBJ databases">
        <title>Comparative genomics of the Paenibacillus odorifer group.</title>
        <authorList>
            <person name="Tsai Y.-C."/>
            <person name="Martin N."/>
            <person name="Korlach J."/>
            <person name="Wiedmann M."/>
        </authorList>
    </citation>
    <scope>NUCLEOTIDE SEQUENCE [LARGE SCALE GENOMIC DNA]</scope>
    <source>
        <strain evidence="2 3">DSM 18334</strain>
    </source>
</reference>
<evidence type="ECO:0000313" key="2">
    <source>
        <dbReference type="EMBL" id="KGE16708.1"/>
    </source>
</evidence>
<feature type="transmembrane region" description="Helical" evidence="1">
    <location>
        <begin position="56"/>
        <end position="75"/>
    </location>
</feature>
<dbReference type="EMBL" id="JQCR01000003">
    <property type="protein sequence ID" value="KGE16708.1"/>
    <property type="molecule type" value="Genomic_DNA"/>
</dbReference>
<gene>
    <name evidence="2" type="ORF">PWYN_18590</name>
</gene>
<sequence>MKKLIRKQLLKKYAVTALLSVLGLLYLYVGDVIFGYGMNNISNLTSYLFFTISEKLLGVILFIILLGPDLLHWITGHQPGRDAER</sequence>
<evidence type="ECO:0000313" key="3">
    <source>
        <dbReference type="Proteomes" id="UP000029734"/>
    </source>
</evidence>
<keyword evidence="1" id="KW-0812">Transmembrane</keyword>
<dbReference type="eggNOG" id="ENOG5032D4S">
    <property type="taxonomic scope" value="Bacteria"/>
</dbReference>
<dbReference type="RefSeq" id="WP_036654853.1">
    <property type="nucleotide sequence ID" value="NZ_JQCR01000003.1"/>
</dbReference>
<evidence type="ECO:0000256" key="1">
    <source>
        <dbReference type="SAM" id="Phobius"/>
    </source>
</evidence>
<name>A0A098M3V0_9BACL</name>
<protein>
    <submittedName>
        <fullName evidence="2">Uncharacterized protein</fullName>
    </submittedName>
</protein>
<reference evidence="2 3" key="1">
    <citation type="submission" date="2014-08" db="EMBL/GenBank/DDBJ databases">
        <authorList>
            <person name="den Bakker H.C."/>
        </authorList>
    </citation>
    <scope>NUCLEOTIDE SEQUENCE [LARGE SCALE GENOMIC DNA]</scope>
    <source>
        <strain evidence="2 3">DSM 18334</strain>
    </source>
</reference>